<reference evidence="2" key="1">
    <citation type="submission" date="2021-06" db="EMBL/GenBank/DDBJ databases">
        <authorList>
            <person name="Kallberg Y."/>
            <person name="Tangrot J."/>
            <person name="Rosling A."/>
        </authorList>
    </citation>
    <scope>NUCLEOTIDE SEQUENCE</scope>
    <source>
        <strain evidence="2">FL966</strain>
    </source>
</reference>
<dbReference type="EMBL" id="CAJVQA010001361">
    <property type="protein sequence ID" value="CAG8511751.1"/>
    <property type="molecule type" value="Genomic_DNA"/>
</dbReference>
<dbReference type="OrthoDB" id="2364454at2759"/>
<organism evidence="2 3">
    <name type="scientific">Cetraspora pellucida</name>
    <dbReference type="NCBI Taxonomy" id="1433469"/>
    <lineage>
        <taxon>Eukaryota</taxon>
        <taxon>Fungi</taxon>
        <taxon>Fungi incertae sedis</taxon>
        <taxon>Mucoromycota</taxon>
        <taxon>Glomeromycotina</taxon>
        <taxon>Glomeromycetes</taxon>
        <taxon>Diversisporales</taxon>
        <taxon>Gigasporaceae</taxon>
        <taxon>Cetraspora</taxon>
    </lineage>
</organism>
<comment type="caution">
    <text evidence="2">The sequence shown here is derived from an EMBL/GenBank/DDBJ whole genome shotgun (WGS) entry which is preliminary data.</text>
</comment>
<dbReference type="Proteomes" id="UP000789759">
    <property type="component" value="Unassembled WGS sequence"/>
</dbReference>
<keyword evidence="3" id="KW-1185">Reference proteome</keyword>
<proteinExistence type="predicted"/>
<name>A0A9N8ZYT1_9GLOM</name>
<sequence>MKKVLIPLFLHGTDTCYETCFNCQPGQSFRADWCLDLHGYLSREEFAARLNEINNHVKSVELMTYKTKNLLYCVASICASLLSAIFSAIINAIAGVSLGISITGILFFIAKYMIEKNAADRAITFTNLLNELFAQYNKHETPTVNWKFWWVHSYEIYVTGLDGRAYGNGHVNKLKMGHCLSVKFALLFAENALIILEINDALSSLTKKTVGDK</sequence>
<keyword evidence="1" id="KW-0472">Membrane</keyword>
<keyword evidence="1" id="KW-1133">Transmembrane helix</keyword>
<gene>
    <name evidence="2" type="ORF">CPELLU_LOCUS2950</name>
</gene>
<accession>A0A9N8ZYT1</accession>
<keyword evidence="1" id="KW-0812">Transmembrane</keyword>
<feature type="transmembrane region" description="Helical" evidence="1">
    <location>
        <begin position="96"/>
        <end position="114"/>
    </location>
</feature>
<evidence type="ECO:0000256" key="1">
    <source>
        <dbReference type="SAM" id="Phobius"/>
    </source>
</evidence>
<evidence type="ECO:0000313" key="3">
    <source>
        <dbReference type="Proteomes" id="UP000789759"/>
    </source>
</evidence>
<evidence type="ECO:0000313" key="2">
    <source>
        <dbReference type="EMBL" id="CAG8511751.1"/>
    </source>
</evidence>
<protein>
    <submittedName>
        <fullName evidence="2">4799_t:CDS:1</fullName>
    </submittedName>
</protein>
<dbReference type="AlphaFoldDB" id="A0A9N8ZYT1"/>